<dbReference type="Proteomes" id="UP001152531">
    <property type="component" value="Unassembled WGS sequence"/>
</dbReference>
<dbReference type="EMBL" id="CALSDN010000019">
    <property type="protein sequence ID" value="CAH6723711.1"/>
    <property type="molecule type" value="Genomic_DNA"/>
</dbReference>
<keyword evidence="2" id="KW-1185">Reference proteome</keyword>
<evidence type="ECO:0000313" key="2">
    <source>
        <dbReference type="Proteomes" id="UP001152531"/>
    </source>
</evidence>
<reference evidence="1" key="1">
    <citation type="submission" date="2022-06" db="EMBL/GenBank/DDBJ databases">
        <authorList>
            <person name="Legras J.-L."/>
            <person name="Devillers H."/>
            <person name="Grondin C."/>
        </authorList>
    </citation>
    <scope>NUCLEOTIDE SEQUENCE</scope>
    <source>
        <strain evidence="1">CLIB 1444</strain>
    </source>
</reference>
<comment type="caution">
    <text evidence="1">The sequence shown here is derived from an EMBL/GenBank/DDBJ whole genome shotgun (WGS) entry which is preliminary data.</text>
</comment>
<gene>
    <name evidence="1" type="ORF">CLIB1444_19S00210</name>
</gene>
<sequence>MKVFVTGASGFIGRATCKELLARGHKVYGLARSDKSIELLKKLGVEPVSGDLDDIETLKKNAIESDGVIHVAYKHDFLVVKDPAESQKLLQDAVDSDIKVIQSICEALEGSNKPFVGVSGFGYLHGVENDEFSEPQRGSGPFARQAGIDVLLSYADKGVRSSVVRIPPITHGEEDMGFFPMIGKAAQGKGAVMKLSDGKNHWITVEKNDLAQLICLSLEKGKPGATYHAFQETLTTNEIYQYLSELLNLPIEETPVDEGMKYLGFIAPFLTMDLLASCEFTKKELGWKPTGPSLAEDARAYYFK</sequence>
<name>A0ACA9YGC0_9ASCO</name>
<organism evidence="1 2">
    <name type="scientific">[Candida] jaroonii</name>
    <dbReference type="NCBI Taxonomy" id="467808"/>
    <lineage>
        <taxon>Eukaryota</taxon>
        <taxon>Fungi</taxon>
        <taxon>Dikarya</taxon>
        <taxon>Ascomycota</taxon>
        <taxon>Saccharomycotina</taxon>
        <taxon>Pichiomycetes</taxon>
        <taxon>Debaryomycetaceae</taxon>
        <taxon>Yamadazyma</taxon>
    </lineage>
</organism>
<evidence type="ECO:0000313" key="1">
    <source>
        <dbReference type="EMBL" id="CAH6723711.1"/>
    </source>
</evidence>
<proteinExistence type="predicted"/>
<accession>A0ACA9YGC0</accession>
<protein>
    <submittedName>
        <fullName evidence="1">Uncharacterized protein</fullName>
    </submittedName>
</protein>